<proteinExistence type="predicted"/>
<comment type="caution">
    <text evidence="1">The sequence shown here is derived from an EMBL/GenBank/DDBJ whole genome shotgun (WGS) entry which is preliminary data.</text>
</comment>
<reference evidence="1 2" key="1">
    <citation type="journal article" date="2018" name="Sci. Rep.">
        <title>Genomic signatures of local adaptation to the degree of environmental predictability in rotifers.</title>
        <authorList>
            <person name="Franch-Gras L."/>
            <person name="Hahn C."/>
            <person name="Garcia-Roger E.M."/>
            <person name="Carmona M.J."/>
            <person name="Serra M."/>
            <person name="Gomez A."/>
        </authorList>
    </citation>
    <scope>NUCLEOTIDE SEQUENCE [LARGE SCALE GENOMIC DNA]</scope>
    <source>
        <strain evidence="1">HYR1</strain>
    </source>
</reference>
<organism evidence="1 2">
    <name type="scientific">Brachionus plicatilis</name>
    <name type="common">Marine rotifer</name>
    <name type="synonym">Brachionus muelleri</name>
    <dbReference type="NCBI Taxonomy" id="10195"/>
    <lineage>
        <taxon>Eukaryota</taxon>
        <taxon>Metazoa</taxon>
        <taxon>Spiralia</taxon>
        <taxon>Gnathifera</taxon>
        <taxon>Rotifera</taxon>
        <taxon>Eurotatoria</taxon>
        <taxon>Monogononta</taxon>
        <taxon>Pseudotrocha</taxon>
        <taxon>Ploima</taxon>
        <taxon>Brachionidae</taxon>
        <taxon>Brachionus</taxon>
    </lineage>
</organism>
<evidence type="ECO:0000313" key="1">
    <source>
        <dbReference type="EMBL" id="RNA22202.1"/>
    </source>
</evidence>
<dbReference type="Proteomes" id="UP000276133">
    <property type="component" value="Unassembled WGS sequence"/>
</dbReference>
<gene>
    <name evidence="1" type="ORF">BpHYR1_035785</name>
</gene>
<evidence type="ECO:0000313" key="2">
    <source>
        <dbReference type="Proteomes" id="UP000276133"/>
    </source>
</evidence>
<accession>A0A3M7RF52</accession>
<protein>
    <submittedName>
        <fullName evidence="1">Uncharacterized protein</fullName>
    </submittedName>
</protein>
<dbReference type="EMBL" id="REGN01003518">
    <property type="protein sequence ID" value="RNA22202.1"/>
    <property type="molecule type" value="Genomic_DNA"/>
</dbReference>
<keyword evidence="2" id="KW-1185">Reference proteome</keyword>
<sequence length="84" mass="9885">MDLSLKKSQVKEFICQDCKTNGALKSFETEWGLKSATNRHIEVEDQFKISFQFKELIFVEFIMKFFISKINSLNRNDILNRSST</sequence>
<dbReference type="AlphaFoldDB" id="A0A3M7RF52"/>
<name>A0A3M7RF52_BRAPC</name>